<dbReference type="EMBL" id="JBBKZV010000011">
    <property type="protein sequence ID" value="MEJ8824043.1"/>
    <property type="molecule type" value="Genomic_DNA"/>
</dbReference>
<proteinExistence type="predicted"/>
<organism evidence="3 4">
    <name type="scientific">Variovorax humicola</name>
    <dbReference type="NCBI Taxonomy" id="1769758"/>
    <lineage>
        <taxon>Bacteria</taxon>
        <taxon>Pseudomonadati</taxon>
        <taxon>Pseudomonadota</taxon>
        <taxon>Betaproteobacteria</taxon>
        <taxon>Burkholderiales</taxon>
        <taxon>Comamonadaceae</taxon>
        <taxon>Variovorax</taxon>
    </lineage>
</organism>
<comment type="caution">
    <text evidence="3">The sequence shown here is derived from an EMBL/GenBank/DDBJ whole genome shotgun (WGS) entry which is preliminary data.</text>
</comment>
<dbReference type="PROSITE" id="PS51257">
    <property type="entry name" value="PROKAR_LIPOPROTEIN"/>
    <property type="match status" value="1"/>
</dbReference>
<evidence type="ECO:0000256" key="1">
    <source>
        <dbReference type="ARBA" id="ARBA00004418"/>
    </source>
</evidence>
<name>A0ABU8W354_9BURK</name>
<gene>
    <name evidence="3" type="ORF">WKW80_18755</name>
</gene>
<evidence type="ECO:0000256" key="2">
    <source>
        <dbReference type="SAM" id="SignalP"/>
    </source>
</evidence>
<feature type="chain" id="PRO_5046906673" evidence="2">
    <location>
        <begin position="22"/>
        <end position="219"/>
    </location>
</feature>
<dbReference type="Gene3D" id="2.60.40.420">
    <property type="entry name" value="Cupredoxins - blue copper proteins"/>
    <property type="match status" value="1"/>
</dbReference>
<comment type="subcellular location">
    <subcellularLocation>
        <location evidence="1">Periplasm</location>
    </subcellularLocation>
</comment>
<evidence type="ECO:0000313" key="3">
    <source>
        <dbReference type="EMBL" id="MEJ8824043.1"/>
    </source>
</evidence>
<dbReference type="SUPFAM" id="SSF49503">
    <property type="entry name" value="Cupredoxins"/>
    <property type="match status" value="1"/>
</dbReference>
<keyword evidence="4" id="KW-1185">Reference proteome</keyword>
<reference evidence="3 4" key="1">
    <citation type="submission" date="2024-03" db="EMBL/GenBank/DDBJ databases">
        <title>Novel species of the genus Variovorax.</title>
        <authorList>
            <person name="Liu Q."/>
            <person name="Xin Y.-H."/>
        </authorList>
    </citation>
    <scope>NUCLEOTIDE SEQUENCE [LARGE SCALE GENOMIC DNA]</scope>
    <source>
        <strain evidence="3 4">KACC 18501</strain>
    </source>
</reference>
<keyword evidence="2" id="KW-0732">Signal</keyword>
<sequence>MKIRTRGLVAAALLAVAACSAANTSLQVSVLDKEGKPVTNAVVVVVSAGRSTTSAALPKDVVISQQNMRFVPVVSVVAVGAKAHFVNNDPWEHHVRASAAGVAQFNADVPGGFELRIDGKQEGKTAKSADAVFDQTGAVLLGCHLHNSMRGYVYVSDSPWASLTNAEGVATLDVPEGAAIIKVWHADQLIDITPQQTTLTAAPATATMQLSVVPRGRRL</sequence>
<feature type="signal peptide" evidence="2">
    <location>
        <begin position="1"/>
        <end position="21"/>
    </location>
</feature>
<dbReference type="InterPro" id="IPR008972">
    <property type="entry name" value="Cupredoxin"/>
</dbReference>
<evidence type="ECO:0000313" key="4">
    <source>
        <dbReference type="Proteomes" id="UP001363010"/>
    </source>
</evidence>
<dbReference type="Proteomes" id="UP001363010">
    <property type="component" value="Unassembled WGS sequence"/>
</dbReference>
<dbReference type="RefSeq" id="WP_340365078.1">
    <property type="nucleotide sequence ID" value="NZ_JBBKZV010000011.1"/>
</dbReference>
<protein>
    <submittedName>
        <fullName evidence="3">Plastocyanin</fullName>
    </submittedName>
</protein>
<accession>A0ABU8W354</accession>